<dbReference type="GO" id="GO:0000272">
    <property type="term" value="P:polysaccharide catabolic process"/>
    <property type="evidence" value="ECO:0007669"/>
    <property type="project" value="UniProtKB-KW"/>
</dbReference>
<evidence type="ECO:0000313" key="18">
    <source>
        <dbReference type="Proteomes" id="UP000182259"/>
    </source>
</evidence>
<keyword evidence="9" id="KW-0119">Carbohydrate metabolism</keyword>
<feature type="compositionally biased region" description="Basic and acidic residues" evidence="15">
    <location>
        <begin position="148"/>
        <end position="168"/>
    </location>
</feature>
<evidence type="ECO:0000256" key="13">
    <source>
        <dbReference type="ARBA" id="ARBA00042373"/>
    </source>
</evidence>
<keyword evidence="11" id="KW-0624">Polysaccharide degradation</keyword>
<dbReference type="GO" id="GO:0071555">
    <property type="term" value="P:cell wall organization"/>
    <property type="evidence" value="ECO:0007669"/>
    <property type="project" value="UniProtKB-KW"/>
</dbReference>
<name>A0A1L0DEV0_9ASCO</name>
<dbReference type="PANTHER" id="PTHR16631">
    <property type="entry name" value="GLUCAN 1,3-BETA-GLUCOSIDASE"/>
    <property type="match status" value="1"/>
</dbReference>
<protein>
    <recommendedName>
        <fullName evidence="4">glucan endo-1,3-beta-D-glucosidase</fullName>
        <ecNumber evidence="4">3.2.1.39</ecNumber>
    </recommendedName>
    <alternativeName>
        <fullName evidence="14">Endo-1,3-beta-glucanase btgC</fullName>
    </alternativeName>
    <alternativeName>
        <fullName evidence="13">Laminarinase btgC</fullName>
    </alternativeName>
</protein>
<keyword evidence="10" id="KW-0961">Cell wall biogenesis/degradation</keyword>
<dbReference type="Gene3D" id="3.20.20.80">
    <property type="entry name" value="Glycosidases"/>
    <property type="match status" value="1"/>
</dbReference>
<dbReference type="InterPro" id="IPR050732">
    <property type="entry name" value="Beta-glucan_modifiers"/>
</dbReference>
<dbReference type="InterPro" id="IPR017853">
    <property type="entry name" value="GH"/>
</dbReference>
<evidence type="ECO:0000256" key="5">
    <source>
        <dbReference type="ARBA" id="ARBA00022475"/>
    </source>
</evidence>
<keyword evidence="6" id="KW-0378">Hydrolase</keyword>
<evidence type="ECO:0000256" key="4">
    <source>
        <dbReference type="ARBA" id="ARBA00012780"/>
    </source>
</evidence>
<comment type="subcellular location">
    <subcellularLocation>
        <location evidence="2">Cell membrane</location>
        <topology evidence="2">Single-pass type II membrane protein</topology>
    </subcellularLocation>
</comment>
<accession>A0A1L0DEV0</accession>
<keyword evidence="16" id="KW-0812">Transmembrane</keyword>
<evidence type="ECO:0000256" key="1">
    <source>
        <dbReference type="ARBA" id="ARBA00000382"/>
    </source>
</evidence>
<evidence type="ECO:0000256" key="9">
    <source>
        <dbReference type="ARBA" id="ARBA00023277"/>
    </source>
</evidence>
<reference evidence="17 18" key="1">
    <citation type="submission" date="2016-10" db="EMBL/GenBank/DDBJ databases">
        <authorList>
            <person name="de Groot N.N."/>
        </authorList>
    </citation>
    <scope>NUCLEOTIDE SEQUENCE [LARGE SCALE GENOMIC DNA]</scope>
    <source>
        <strain evidence="17 18">PYCC 4715</strain>
    </source>
</reference>
<organism evidence="17 18">
    <name type="scientific">Sungouiella intermedia</name>
    <dbReference type="NCBI Taxonomy" id="45354"/>
    <lineage>
        <taxon>Eukaryota</taxon>
        <taxon>Fungi</taxon>
        <taxon>Dikarya</taxon>
        <taxon>Ascomycota</taxon>
        <taxon>Saccharomycotina</taxon>
        <taxon>Pichiomycetes</taxon>
        <taxon>Metschnikowiaceae</taxon>
        <taxon>Sungouiella</taxon>
    </lineage>
</organism>
<sequence>MPLSREELEDSTKADFAKARAYTVALSHPSIELLPPPLVRSLSVPATNGGDKVPLNNVEPLIDLLSEASKEDVKLSSGNHDFGKVYASCKLADTQFPDSTFPDITFQNTIFPDLDPTASTETVRLHPLNEILPLSKHSGPSIQNSPHSHKEDTKTATPKECDHSEKPAPNSIRKERIIIIIAFACMIVLCLVLIPAILLAVCGSPLSLWNYYNSLDVAAQRALVEKMNAVIILAETPYNGENTPRELIFDGIVYSPRNTMEPACGFTQQDANLDVALLSSVTSKIRTYGTQCNQAAYILNGMHQMGLNMTIMLGVWIGENSDENELQLKQAKSLLSTYPLRYFESVMIGNEALYRGDISEAKLIDAIQEMKEFLANQKLNVPVGTCEMGSFITEKLLGSLDIVGVNVLPFFTGLSVEDAAQWVGDYLATYIVPLNKKNCSLTISEVGWPYSGGSYHESIADAAIFQDFLRTWVCNTSKSLQGVDSWYYYEAFDEPWKAIFHDNDNKWETEWGVFGQYRDMKTNVSFPTC</sequence>
<evidence type="ECO:0000256" key="11">
    <source>
        <dbReference type="ARBA" id="ARBA00023326"/>
    </source>
</evidence>
<comment type="catalytic activity">
    <reaction evidence="1">
        <text>Hydrolysis of (1-&gt;3)-beta-D-glucosidic linkages in (1-&gt;3)-beta-D-glucans.</text>
        <dbReference type="EC" id="3.2.1.39"/>
    </reaction>
</comment>
<comment type="function">
    <text evidence="12">Glucanases play a role in cell expansion during growth, in cell-cell fusion during mating, and in spore release during sporulation. This enzyme may be involved in beta-glucan degradation. Active on laminarin and lichenan.</text>
</comment>
<evidence type="ECO:0000256" key="6">
    <source>
        <dbReference type="ARBA" id="ARBA00022801"/>
    </source>
</evidence>
<dbReference type="EMBL" id="LT635767">
    <property type="protein sequence ID" value="SGZ55068.1"/>
    <property type="molecule type" value="Genomic_DNA"/>
</dbReference>
<dbReference type="GO" id="GO:0042973">
    <property type="term" value="F:glucan endo-1,3-beta-D-glucosidase activity"/>
    <property type="evidence" value="ECO:0007669"/>
    <property type="project" value="UniProtKB-EC"/>
</dbReference>
<keyword evidence="5" id="KW-1003">Cell membrane</keyword>
<evidence type="ECO:0000256" key="12">
    <source>
        <dbReference type="ARBA" id="ARBA00037649"/>
    </source>
</evidence>
<dbReference type="GO" id="GO:0005576">
    <property type="term" value="C:extracellular region"/>
    <property type="evidence" value="ECO:0007669"/>
    <property type="project" value="TreeGrafter"/>
</dbReference>
<dbReference type="GO" id="GO:0009986">
    <property type="term" value="C:cell surface"/>
    <property type="evidence" value="ECO:0007669"/>
    <property type="project" value="TreeGrafter"/>
</dbReference>
<dbReference type="GO" id="GO:0005886">
    <property type="term" value="C:plasma membrane"/>
    <property type="evidence" value="ECO:0007669"/>
    <property type="project" value="UniProtKB-SubCell"/>
</dbReference>
<dbReference type="Proteomes" id="UP000182259">
    <property type="component" value="Chromosome IV"/>
</dbReference>
<evidence type="ECO:0000256" key="15">
    <source>
        <dbReference type="SAM" id="MobiDB-lite"/>
    </source>
</evidence>
<evidence type="ECO:0000256" key="2">
    <source>
        <dbReference type="ARBA" id="ARBA00004401"/>
    </source>
</evidence>
<evidence type="ECO:0000256" key="14">
    <source>
        <dbReference type="ARBA" id="ARBA00043078"/>
    </source>
</evidence>
<dbReference type="GO" id="GO:0009277">
    <property type="term" value="C:fungal-type cell wall"/>
    <property type="evidence" value="ECO:0007669"/>
    <property type="project" value="TreeGrafter"/>
</dbReference>
<comment type="similarity">
    <text evidence="3">Belongs to the glycosyl hydrolase 17 family.</text>
</comment>
<feature type="transmembrane region" description="Helical" evidence="16">
    <location>
        <begin position="177"/>
        <end position="201"/>
    </location>
</feature>
<evidence type="ECO:0000256" key="10">
    <source>
        <dbReference type="ARBA" id="ARBA00023316"/>
    </source>
</evidence>
<evidence type="ECO:0000256" key="16">
    <source>
        <dbReference type="SAM" id="Phobius"/>
    </source>
</evidence>
<keyword evidence="16" id="KW-1133">Transmembrane helix</keyword>
<proteinExistence type="inferred from homology"/>
<keyword evidence="8" id="KW-0325">Glycoprotein</keyword>
<keyword evidence="7 16" id="KW-0472">Membrane</keyword>
<evidence type="ECO:0000256" key="3">
    <source>
        <dbReference type="ARBA" id="ARBA00008773"/>
    </source>
</evidence>
<feature type="region of interest" description="Disordered" evidence="15">
    <location>
        <begin position="136"/>
        <end position="168"/>
    </location>
</feature>
<dbReference type="SUPFAM" id="SSF51445">
    <property type="entry name" value="(Trans)glycosidases"/>
    <property type="match status" value="1"/>
</dbReference>
<evidence type="ECO:0000256" key="8">
    <source>
        <dbReference type="ARBA" id="ARBA00023180"/>
    </source>
</evidence>
<gene>
    <name evidence="17" type="ORF">SAMEA4029009_CIC11G00000002945</name>
</gene>
<evidence type="ECO:0000313" key="17">
    <source>
        <dbReference type="EMBL" id="SGZ55068.1"/>
    </source>
</evidence>
<dbReference type="PANTHER" id="PTHR16631:SF17">
    <property type="entry name" value="GLUCAN ENDO-1,3-BETA-GLUCOSIDASE BTGC"/>
    <property type="match status" value="1"/>
</dbReference>
<evidence type="ECO:0000256" key="7">
    <source>
        <dbReference type="ARBA" id="ARBA00023136"/>
    </source>
</evidence>
<dbReference type="AlphaFoldDB" id="A0A1L0DEV0"/>
<dbReference type="EC" id="3.2.1.39" evidence="4"/>